<dbReference type="PANTHER" id="PTHR23147">
    <property type="entry name" value="SERINE/ARGININE RICH SPLICING FACTOR"/>
    <property type="match status" value="1"/>
</dbReference>
<evidence type="ECO:0000313" key="8">
    <source>
        <dbReference type="Proteomes" id="UP001177003"/>
    </source>
</evidence>
<dbReference type="GO" id="GO:0008380">
    <property type="term" value="P:RNA splicing"/>
    <property type="evidence" value="ECO:0007669"/>
    <property type="project" value="UniProtKB-KW"/>
</dbReference>
<dbReference type="GO" id="GO:0006397">
    <property type="term" value="P:mRNA processing"/>
    <property type="evidence" value="ECO:0007669"/>
    <property type="project" value="UniProtKB-KW"/>
</dbReference>
<dbReference type="GO" id="GO:0005681">
    <property type="term" value="C:spliceosomal complex"/>
    <property type="evidence" value="ECO:0007669"/>
    <property type="project" value="UniProtKB-KW"/>
</dbReference>
<name>A0AA35ZH61_LACSI</name>
<keyword evidence="3" id="KW-0508">mRNA splicing</keyword>
<keyword evidence="8" id="KW-1185">Reference proteome</keyword>
<evidence type="ECO:0000256" key="1">
    <source>
        <dbReference type="ARBA" id="ARBA00022664"/>
    </source>
</evidence>
<feature type="domain" description="RRM" evidence="6">
    <location>
        <begin position="27"/>
        <end position="104"/>
    </location>
</feature>
<gene>
    <name evidence="7" type="ORF">LSALG_LOCUS31597</name>
</gene>
<evidence type="ECO:0000256" key="3">
    <source>
        <dbReference type="ARBA" id="ARBA00023187"/>
    </source>
</evidence>
<dbReference type="InterPro" id="IPR035979">
    <property type="entry name" value="RBD_domain_sf"/>
</dbReference>
<dbReference type="SUPFAM" id="SSF54928">
    <property type="entry name" value="RNA-binding domain, RBD"/>
    <property type="match status" value="1"/>
</dbReference>
<dbReference type="InterPro" id="IPR050907">
    <property type="entry name" value="SRSF"/>
</dbReference>
<keyword evidence="2" id="KW-0747">Spliceosome</keyword>
<dbReference type="SMART" id="SM00360">
    <property type="entry name" value="RRM"/>
    <property type="match status" value="1"/>
</dbReference>
<feature type="region of interest" description="Disordered" evidence="5">
    <location>
        <begin position="1"/>
        <end position="24"/>
    </location>
</feature>
<dbReference type="AlphaFoldDB" id="A0AA35ZH61"/>
<dbReference type="PROSITE" id="PS50102">
    <property type="entry name" value="RRM"/>
    <property type="match status" value="1"/>
</dbReference>
<dbReference type="InterPro" id="IPR000504">
    <property type="entry name" value="RRM_dom"/>
</dbReference>
<reference evidence="7" key="1">
    <citation type="submission" date="2023-04" db="EMBL/GenBank/DDBJ databases">
        <authorList>
            <person name="Vijverberg K."/>
            <person name="Xiong W."/>
            <person name="Schranz E."/>
        </authorList>
    </citation>
    <scope>NUCLEOTIDE SEQUENCE</scope>
</reference>
<dbReference type="Gene3D" id="3.30.70.330">
    <property type="match status" value="1"/>
</dbReference>
<dbReference type="GO" id="GO:0003723">
    <property type="term" value="F:RNA binding"/>
    <property type="evidence" value="ECO:0007669"/>
    <property type="project" value="UniProtKB-UniRule"/>
</dbReference>
<evidence type="ECO:0000256" key="5">
    <source>
        <dbReference type="SAM" id="MobiDB-lite"/>
    </source>
</evidence>
<accession>A0AA35ZH61</accession>
<dbReference type="Pfam" id="PF00076">
    <property type="entry name" value="RRM_1"/>
    <property type="match status" value="1"/>
</dbReference>
<keyword evidence="1" id="KW-0507">mRNA processing</keyword>
<sequence>MTKGHRQTGAWTEVRRKKPPVNTGKETTFYVSNIPNGSRLAEIRAPFTKFGQVVDVFIPPKKNRNGKHFAFIRFKKVKDEVTLENSLQGIKCNGYSLEVNLAKHPRNSAKASTNTTHKVAMQPQFKTHANTTGGFRDRRSFAQVASATGIPLPLLLLPCPHPNQGQYRNE</sequence>
<dbReference type="InterPro" id="IPR012677">
    <property type="entry name" value="Nucleotide-bd_a/b_plait_sf"/>
</dbReference>
<evidence type="ECO:0000256" key="2">
    <source>
        <dbReference type="ARBA" id="ARBA00022728"/>
    </source>
</evidence>
<proteinExistence type="predicted"/>
<evidence type="ECO:0000313" key="7">
    <source>
        <dbReference type="EMBL" id="CAI9292529.1"/>
    </source>
</evidence>
<evidence type="ECO:0000256" key="4">
    <source>
        <dbReference type="PROSITE-ProRule" id="PRU00176"/>
    </source>
</evidence>
<dbReference type="EMBL" id="OX465083">
    <property type="protein sequence ID" value="CAI9292529.1"/>
    <property type="molecule type" value="Genomic_DNA"/>
</dbReference>
<keyword evidence="4" id="KW-0694">RNA-binding</keyword>
<protein>
    <recommendedName>
        <fullName evidence="6">RRM domain-containing protein</fullName>
    </recommendedName>
</protein>
<evidence type="ECO:0000259" key="6">
    <source>
        <dbReference type="PROSITE" id="PS50102"/>
    </source>
</evidence>
<dbReference type="Proteomes" id="UP001177003">
    <property type="component" value="Chromosome 7"/>
</dbReference>
<organism evidence="7 8">
    <name type="scientific">Lactuca saligna</name>
    <name type="common">Willowleaf lettuce</name>
    <dbReference type="NCBI Taxonomy" id="75948"/>
    <lineage>
        <taxon>Eukaryota</taxon>
        <taxon>Viridiplantae</taxon>
        <taxon>Streptophyta</taxon>
        <taxon>Embryophyta</taxon>
        <taxon>Tracheophyta</taxon>
        <taxon>Spermatophyta</taxon>
        <taxon>Magnoliopsida</taxon>
        <taxon>eudicotyledons</taxon>
        <taxon>Gunneridae</taxon>
        <taxon>Pentapetalae</taxon>
        <taxon>asterids</taxon>
        <taxon>campanulids</taxon>
        <taxon>Asterales</taxon>
        <taxon>Asteraceae</taxon>
        <taxon>Cichorioideae</taxon>
        <taxon>Cichorieae</taxon>
        <taxon>Lactucinae</taxon>
        <taxon>Lactuca</taxon>
    </lineage>
</organism>